<evidence type="ECO:0000313" key="4">
    <source>
        <dbReference type="EMBL" id="KIJ08765.1"/>
    </source>
</evidence>
<accession>A0A0C9SZM6</accession>
<feature type="repeat" description="ANK" evidence="3">
    <location>
        <begin position="51"/>
        <end position="83"/>
    </location>
</feature>
<dbReference type="SMART" id="SM00248">
    <property type="entry name" value="ANK"/>
    <property type="match status" value="2"/>
</dbReference>
<gene>
    <name evidence="4" type="ORF">PAXINDRAFT_88385</name>
</gene>
<evidence type="ECO:0000256" key="1">
    <source>
        <dbReference type="ARBA" id="ARBA00022737"/>
    </source>
</evidence>
<evidence type="ECO:0000256" key="3">
    <source>
        <dbReference type="PROSITE-ProRule" id="PRU00023"/>
    </source>
</evidence>
<proteinExistence type="predicted"/>
<dbReference type="Proteomes" id="UP000053647">
    <property type="component" value="Unassembled WGS sequence"/>
</dbReference>
<dbReference type="SUPFAM" id="SSF48403">
    <property type="entry name" value="Ankyrin repeat"/>
    <property type="match status" value="1"/>
</dbReference>
<feature type="non-terminal residue" evidence="4">
    <location>
        <position position="1"/>
    </location>
</feature>
<dbReference type="PROSITE" id="PS50297">
    <property type="entry name" value="ANK_REP_REGION"/>
    <property type="match status" value="2"/>
</dbReference>
<keyword evidence="5" id="KW-1185">Reference proteome</keyword>
<dbReference type="PRINTS" id="PR01415">
    <property type="entry name" value="ANKYRIN"/>
</dbReference>
<dbReference type="EMBL" id="KN819559">
    <property type="protein sequence ID" value="KIJ08765.1"/>
    <property type="molecule type" value="Genomic_DNA"/>
</dbReference>
<feature type="repeat" description="ANK" evidence="3">
    <location>
        <begin position="18"/>
        <end position="50"/>
    </location>
</feature>
<dbReference type="Gene3D" id="1.25.40.20">
    <property type="entry name" value="Ankyrin repeat-containing domain"/>
    <property type="match status" value="2"/>
</dbReference>
<dbReference type="AlphaFoldDB" id="A0A0C9SZM6"/>
<organism evidence="4 5">
    <name type="scientific">Paxillus involutus ATCC 200175</name>
    <dbReference type="NCBI Taxonomy" id="664439"/>
    <lineage>
        <taxon>Eukaryota</taxon>
        <taxon>Fungi</taxon>
        <taxon>Dikarya</taxon>
        <taxon>Basidiomycota</taxon>
        <taxon>Agaricomycotina</taxon>
        <taxon>Agaricomycetes</taxon>
        <taxon>Agaricomycetidae</taxon>
        <taxon>Boletales</taxon>
        <taxon>Paxilineae</taxon>
        <taxon>Paxillaceae</taxon>
        <taxon>Paxillus</taxon>
    </lineage>
</organism>
<protein>
    <recommendedName>
        <fullName evidence="6">Ankyrin</fullName>
    </recommendedName>
</protein>
<dbReference type="PROSITE" id="PS50088">
    <property type="entry name" value="ANK_REPEAT"/>
    <property type="match status" value="2"/>
</dbReference>
<evidence type="ECO:0008006" key="6">
    <source>
        <dbReference type="Google" id="ProtNLM"/>
    </source>
</evidence>
<dbReference type="OrthoDB" id="20872at2759"/>
<keyword evidence="1" id="KW-0677">Repeat</keyword>
<dbReference type="Pfam" id="PF12796">
    <property type="entry name" value="Ank_2"/>
    <property type="match status" value="1"/>
</dbReference>
<evidence type="ECO:0000256" key="2">
    <source>
        <dbReference type="ARBA" id="ARBA00023043"/>
    </source>
</evidence>
<keyword evidence="2 3" id="KW-0040">ANK repeat</keyword>
<dbReference type="InterPro" id="IPR002110">
    <property type="entry name" value="Ankyrin_rpt"/>
</dbReference>
<evidence type="ECO:0000313" key="5">
    <source>
        <dbReference type="Proteomes" id="UP000053647"/>
    </source>
</evidence>
<dbReference type="HOGENOM" id="CLU_000134_18_9_1"/>
<sequence length="114" mass="12315">IVELLVQKGADLNVQAHYAGTPLHQACSGGHLHIVKLLLQKGADKNAQDMDSDTPLHNSSREGHLEVIKLLLAEGADPHIQNKDSHTPLDIACSRHSRRSRGHNKIVAVLSVAS</sequence>
<dbReference type="InterPro" id="IPR036770">
    <property type="entry name" value="Ankyrin_rpt-contain_sf"/>
</dbReference>
<reference evidence="5" key="2">
    <citation type="submission" date="2015-01" db="EMBL/GenBank/DDBJ databases">
        <title>Evolutionary Origins and Diversification of the Mycorrhizal Mutualists.</title>
        <authorList>
            <consortium name="DOE Joint Genome Institute"/>
            <consortium name="Mycorrhizal Genomics Consortium"/>
            <person name="Kohler A."/>
            <person name="Kuo A."/>
            <person name="Nagy L.G."/>
            <person name="Floudas D."/>
            <person name="Copeland A."/>
            <person name="Barry K.W."/>
            <person name="Cichocki N."/>
            <person name="Veneault-Fourrey C."/>
            <person name="LaButti K."/>
            <person name="Lindquist E.A."/>
            <person name="Lipzen A."/>
            <person name="Lundell T."/>
            <person name="Morin E."/>
            <person name="Murat C."/>
            <person name="Riley R."/>
            <person name="Ohm R."/>
            <person name="Sun H."/>
            <person name="Tunlid A."/>
            <person name="Henrissat B."/>
            <person name="Grigoriev I.V."/>
            <person name="Hibbett D.S."/>
            <person name="Martin F."/>
        </authorList>
    </citation>
    <scope>NUCLEOTIDE SEQUENCE [LARGE SCALE GENOMIC DNA]</scope>
    <source>
        <strain evidence="5">ATCC 200175</strain>
    </source>
</reference>
<dbReference type="PANTHER" id="PTHR24171">
    <property type="entry name" value="ANKYRIN REPEAT DOMAIN-CONTAINING PROTEIN 39-RELATED"/>
    <property type="match status" value="1"/>
</dbReference>
<reference evidence="4 5" key="1">
    <citation type="submission" date="2014-06" db="EMBL/GenBank/DDBJ databases">
        <authorList>
            <consortium name="DOE Joint Genome Institute"/>
            <person name="Kuo A."/>
            <person name="Kohler A."/>
            <person name="Nagy L.G."/>
            <person name="Floudas D."/>
            <person name="Copeland A."/>
            <person name="Barry K.W."/>
            <person name="Cichocki N."/>
            <person name="Veneault-Fourrey C."/>
            <person name="LaButti K."/>
            <person name="Lindquist E.A."/>
            <person name="Lipzen A."/>
            <person name="Lundell T."/>
            <person name="Morin E."/>
            <person name="Murat C."/>
            <person name="Sun H."/>
            <person name="Tunlid A."/>
            <person name="Henrissat B."/>
            <person name="Grigoriev I.V."/>
            <person name="Hibbett D.S."/>
            <person name="Martin F."/>
            <person name="Nordberg H.P."/>
            <person name="Cantor M.N."/>
            <person name="Hua S.X."/>
        </authorList>
    </citation>
    <scope>NUCLEOTIDE SEQUENCE [LARGE SCALE GENOMIC DNA]</scope>
    <source>
        <strain evidence="4 5">ATCC 200175</strain>
    </source>
</reference>
<name>A0A0C9SZM6_PAXIN</name>